<accession>A0ABQ3E1V0</accession>
<proteinExistence type="predicted"/>
<dbReference type="Proteomes" id="UP000599437">
    <property type="component" value="Unassembled WGS sequence"/>
</dbReference>
<sequence>MGRADAKSGSDEAPATLSLWENLSKEQLQGIQAWDERRLQVELDRLPPKARARMNEPMCSIRNMLTDWERLVRRMEAQWMPSGTYPISAYPNALETRDLLEDAVESISVEAKEAVRPLLESLDAIFYAHTVPDEEGELRPWVRPPSEGNARGWWRRKPRVSPW</sequence>
<dbReference type="EMBL" id="BMVO01000023">
    <property type="protein sequence ID" value="GHB23007.1"/>
    <property type="molecule type" value="Genomic_DNA"/>
</dbReference>
<evidence type="ECO:0000313" key="1">
    <source>
        <dbReference type="EMBL" id="GHB23007.1"/>
    </source>
</evidence>
<protein>
    <submittedName>
        <fullName evidence="1">Uncharacterized protein</fullName>
    </submittedName>
</protein>
<gene>
    <name evidence="1" type="ORF">GCM10010346_53240</name>
</gene>
<keyword evidence="2" id="KW-1185">Reference proteome</keyword>
<evidence type="ECO:0000313" key="2">
    <source>
        <dbReference type="Proteomes" id="UP000599437"/>
    </source>
</evidence>
<reference evidence="2" key="1">
    <citation type="journal article" date="2019" name="Int. J. Syst. Evol. Microbiol.">
        <title>The Global Catalogue of Microorganisms (GCM) 10K type strain sequencing project: providing services to taxonomists for standard genome sequencing and annotation.</title>
        <authorList>
            <consortium name="The Broad Institute Genomics Platform"/>
            <consortium name="The Broad Institute Genome Sequencing Center for Infectious Disease"/>
            <person name="Wu L."/>
            <person name="Ma J."/>
        </authorList>
    </citation>
    <scope>NUCLEOTIDE SEQUENCE [LARGE SCALE GENOMIC DNA]</scope>
    <source>
        <strain evidence="2">JCM 4737</strain>
    </source>
</reference>
<name>A0ABQ3E1V0_9ACTN</name>
<organism evidence="1 2">
    <name type="scientific">Streptomyces chryseus</name>
    <dbReference type="NCBI Taxonomy" id="68186"/>
    <lineage>
        <taxon>Bacteria</taxon>
        <taxon>Bacillati</taxon>
        <taxon>Actinomycetota</taxon>
        <taxon>Actinomycetes</taxon>
        <taxon>Kitasatosporales</taxon>
        <taxon>Streptomycetaceae</taxon>
        <taxon>Streptomyces</taxon>
    </lineage>
</organism>
<comment type="caution">
    <text evidence="1">The sequence shown here is derived from an EMBL/GenBank/DDBJ whole genome shotgun (WGS) entry which is preliminary data.</text>
</comment>